<dbReference type="Gene3D" id="1.10.10.10">
    <property type="entry name" value="Winged helix-like DNA-binding domain superfamily/Winged helix DNA-binding domain"/>
    <property type="match status" value="1"/>
</dbReference>
<sequence>MEIGYKIWLKKEGRKIFGKGPKELLIRVDQLGSLSKAAASMNMSYSKAWNLISNLEKTLGIKVLDKKIGGIDGGSSSLTPEGKNLIKKYDRLEKKIEQIFSQIDLNNI</sequence>
<dbReference type="RefSeq" id="WP_087679069.1">
    <property type="nucleotide sequence ID" value="NZ_FUWV01000011.1"/>
</dbReference>
<feature type="domain" description="HTH lysR-type" evidence="1">
    <location>
        <begin position="24"/>
        <end position="82"/>
    </location>
</feature>
<dbReference type="InterPro" id="IPR036388">
    <property type="entry name" value="WH-like_DNA-bd_sf"/>
</dbReference>
<reference evidence="2 3" key="1">
    <citation type="submission" date="2017-02" db="EMBL/GenBank/DDBJ databases">
        <authorList>
            <person name="Peterson S.W."/>
        </authorList>
    </citation>
    <scope>NUCLEOTIDE SEQUENCE [LARGE SCALE GENOMIC DNA]</scope>
    <source>
        <strain evidence="2 3">DSM 15102</strain>
    </source>
</reference>
<dbReference type="InterPro" id="IPR000847">
    <property type="entry name" value="LysR_HTH_N"/>
</dbReference>
<dbReference type="InterPro" id="IPR051815">
    <property type="entry name" value="Molybdate_resp_trans_reg"/>
</dbReference>
<accession>A0A1T4NH80</accession>
<dbReference type="Pfam" id="PF00126">
    <property type="entry name" value="HTH_1"/>
    <property type="match status" value="1"/>
</dbReference>
<dbReference type="PANTHER" id="PTHR30432:SF1">
    <property type="entry name" value="DNA-BINDING TRANSCRIPTIONAL DUAL REGULATOR MODE"/>
    <property type="match status" value="1"/>
</dbReference>
<dbReference type="AlphaFoldDB" id="A0A1T4NH80"/>
<dbReference type="PANTHER" id="PTHR30432">
    <property type="entry name" value="TRANSCRIPTIONAL REGULATOR MODE"/>
    <property type="match status" value="1"/>
</dbReference>
<name>A0A1T4NH80_9FIRM</name>
<evidence type="ECO:0000313" key="2">
    <source>
        <dbReference type="EMBL" id="SJZ78426.1"/>
    </source>
</evidence>
<evidence type="ECO:0000259" key="1">
    <source>
        <dbReference type="Pfam" id="PF00126"/>
    </source>
</evidence>
<gene>
    <name evidence="2" type="ORF">SAMN02745973_01673</name>
</gene>
<proteinExistence type="predicted"/>
<dbReference type="OrthoDB" id="285216at2"/>
<dbReference type="SUPFAM" id="SSF46785">
    <property type="entry name" value="Winged helix' DNA-binding domain"/>
    <property type="match status" value="1"/>
</dbReference>
<dbReference type="EMBL" id="FUWV01000011">
    <property type="protein sequence ID" value="SJZ78426.1"/>
    <property type="molecule type" value="Genomic_DNA"/>
</dbReference>
<keyword evidence="3" id="KW-1185">Reference proteome</keyword>
<dbReference type="InterPro" id="IPR036390">
    <property type="entry name" value="WH_DNA-bd_sf"/>
</dbReference>
<dbReference type="GO" id="GO:0003700">
    <property type="term" value="F:DNA-binding transcription factor activity"/>
    <property type="evidence" value="ECO:0007669"/>
    <property type="project" value="InterPro"/>
</dbReference>
<organism evidence="2 3">
    <name type="scientific">Garciella nitratireducens DSM 15102</name>
    <dbReference type="NCBI Taxonomy" id="1121911"/>
    <lineage>
        <taxon>Bacteria</taxon>
        <taxon>Bacillati</taxon>
        <taxon>Bacillota</taxon>
        <taxon>Clostridia</taxon>
        <taxon>Eubacteriales</taxon>
        <taxon>Eubacteriaceae</taxon>
        <taxon>Garciella</taxon>
    </lineage>
</organism>
<dbReference type="Proteomes" id="UP000196365">
    <property type="component" value="Unassembled WGS sequence"/>
</dbReference>
<evidence type="ECO:0000313" key="3">
    <source>
        <dbReference type="Proteomes" id="UP000196365"/>
    </source>
</evidence>
<protein>
    <submittedName>
        <fullName evidence="2">Molybdate transport system regulatory protein</fullName>
    </submittedName>
</protein>